<protein>
    <submittedName>
        <fullName evidence="2">Polyhydroxyalkanoate synthase</fullName>
    </submittedName>
</protein>
<gene>
    <name evidence="2" type="ORF">BKA19_2596</name>
</gene>
<keyword evidence="3" id="KW-1185">Reference proteome</keyword>
<evidence type="ECO:0000313" key="2">
    <source>
        <dbReference type="EMBL" id="RZU32885.1"/>
    </source>
</evidence>
<dbReference type="PANTHER" id="PTHR36837">
    <property type="entry name" value="POLY(3-HYDROXYALKANOATE) POLYMERASE SUBUNIT PHAC"/>
    <property type="match status" value="1"/>
</dbReference>
<dbReference type="InterPro" id="IPR029058">
    <property type="entry name" value="AB_hydrolase_fold"/>
</dbReference>
<dbReference type="GO" id="GO:0003824">
    <property type="term" value="F:catalytic activity"/>
    <property type="evidence" value="ECO:0007669"/>
    <property type="project" value="UniProtKB-ARBA"/>
</dbReference>
<accession>A0A4Q7Y9Z9</accession>
<organism evidence="2 3">
    <name type="scientific">Blastococcus saxobsidens</name>
    <dbReference type="NCBI Taxonomy" id="138336"/>
    <lineage>
        <taxon>Bacteria</taxon>
        <taxon>Bacillati</taxon>
        <taxon>Actinomycetota</taxon>
        <taxon>Actinomycetes</taxon>
        <taxon>Geodermatophilales</taxon>
        <taxon>Geodermatophilaceae</taxon>
        <taxon>Blastococcus</taxon>
    </lineage>
</organism>
<dbReference type="InterPro" id="IPR051321">
    <property type="entry name" value="PHA/PHB_synthase"/>
</dbReference>
<dbReference type="EMBL" id="SHKV01000001">
    <property type="protein sequence ID" value="RZU32885.1"/>
    <property type="molecule type" value="Genomic_DNA"/>
</dbReference>
<sequence>MPTVPNPQTILDRVRRDVERNALRARNGIKLVAGIDRPGVGCSPKDVVWQRGRTQLWHYRNESPGGVLHSPPLLLVFSLISRSYILDLSPGNSFVEQLLDAGFDVYMVDWGEPDERDAGNGLEDYVDDYIPAAIDRVREISGADEVNLFGYCFGGVLSLLHAAHHPDSPLRSLSVLATPVDYRHMGPLADIFGVGGMEVDSVLDRDGNVPPQIVVQGFRTLKPTAEVTRYVTLWEKLWNDEYVASYQAMTGWSDDHVPFPGQAARQTARMLVRDNGMVNDRLTVAGDRVHLADIQVPFLTVRAERDHIVPTDATAPLIDLVGSRDKHELVLPAGHMGLVVGRTAAKTTVPTIIDFLRRRSETVGRRSEAKGA</sequence>
<evidence type="ECO:0000259" key="1">
    <source>
        <dbReference type="Pfam" id="PF00561"/>
    </source>
</evidence>
<dbReference type="Gene3D" id="3.40.50.1820">
    <property type="entry name" value="alpha/beta hydrolase"/>
    <property type="match status" value="1"/>
</dbReference>
<dbReference type="OrthoDB" id="7208816at2"/>
<feature type="domain" description="AB hydrolase-1" evidence="1">
    <location>
        <begin position="94"/>
        <end position="339"/>
    </location>
</feature>
<proteinExistence type="predicted"/>
<dbReference type="Pfam" id="PF00561">
    <property type="entry name" value="Abhydrolase_1"/>
    <property type="match status" value="1"/>
</dbReference>
<dbReference type="PANTHER" id="PTHR36837:SF2">
    <property type="entry name" value="POLY(3-HYDROXYALKANOATE) POLYMERASE SUBUNIT PHAC"/>
    <property type="match status" value="1"/>
</dbReference>
<dbReference type="InterPro" id="IPR000073">
    <property type="entry name" value="AB_hydrolase_1"/>
</dbReference>
<dbReference type="SUPFAM" id="SSF53474">
    <property type="entry name" value="alpha/beta-Hydrolases"/>
    <property type="match status" value="1"/>
</dbReference>
<comment type="caution">
    <text evidence="2">The sequence shown here is derived from an EMBL/GenBank/DDBJ whole genome shotgun (WGS) entry which is preliminary data.</text>
</comment>
<dbReference type="AlphaFoldDB" id="A0A4Q7Y9Z9"/>
<name>A0A4Q7Y9Z9_9ACTN</name>
<dbReference type="Proteomes" id="UP000292507">
    <property type="component" value="Unassembled WGS sequence"/>
</dbReference>
<evidence type="ECO:0000313" key="3">
    <source>
        <dbReference type="Proteomes" id="UP000292507"/>
    </source>
</evidence>
<reference evidence="2 3" key="1">
    <citation type="submission" date="2019-02" db="EMBL/GenBank/DDBJ databases">
        <title>Sequencing the genomes of 1000 actinobacteria strains.</title>
        <authorList>
            <person name="Klenk H.-P."/>
        </authorList>
    </citation>
    <scope>NUCLEOTIDE SEQUENCE [LARGE SCALE GENOMIC DNA]</scope>
    <source>
        <strain evidence="2 3">DSM 44509</strain>
    </source>
</reference>
<dbReference type="RefSeq" id="WP_104528331.1">
    <property type="nucleotide sequence ID" value="NZ_POQT01000012.1"/>
</dbReference>